<dbReference type="Gene3D" id="3.30.70.270">
    <property type="match status" value="1"/>
</dbReference>
<feature type="transmembrane region" description="Helical" evidence="4">
    <location>
        <begin position="42"/>
        <end position="65"/>
    </location>
</feature>
<dbReference type="InterPro" id="IPR000477">
    <property type="entry name" value="RT_dom"/>
</dbReference>
<dbReference type="SUPFAM" id="SSF47823">
    <property type="entry name" value="lambda integrase-like, N-terminal domain"/>
    <property type="match status" value="1"/>
</dbReference>
<dbReference type="PROSITE" id="PS51898">
    <property type="entry name" value="TYR_RECOMBINASE"/>
    <property type="match status" value="1"/>
</dbReference>
<dbReference type="InterPro" id="IPR043502">
    <property type="entry name" value="DNA/RNA_pol_sf"/>
</dbReference>
<evidence type="ECO:0000259" key="6">
    <source>
        <dbReference type="PROSITE" id="PS51898"/>
    </source>
</evidence>
<accession>A0ABQ9IQQ0</accession>
<evidence type="ECO:0000256" key="1">
    <source>
        <dbReference type="ARBA" id="ARBA00023125"/>
    </source>
</evidence>
<dbReference type="Gene3D" id="1.10.443.10">
    <property type="entry name" value="Intergrase catalytic core"/>
    <property type="match status" value="1"/>
</dbReference>
<keyword evidence="2" id="KW-0233">DNA recombination</keyword>
<gene>
    <name evidence="7" type="ORF">NQ317_001091</name>
</gene>
<dbReference type="CDD" id="cd00397">
    <property type="entry name" value="DNA_BRE_C"/>
    <property type="match status" value="1"/>
</dbReference>
<dbReference type="PANTHER" id="PTHR33050:SF7">
    <property type="entry name" value="RIBONUCLEASE H"/>
    <property type="match status" value="1"/>
</dbReference>
<dbReference type="Pfam" id="PF00589">
    <property type="entry name" value="Phage_integrase"/>
    <property type="match status" value="1"/>
</dbReference>
<keyword evidence="1" id="KW-0238">DNA-binding</keyword>
<feature type="region of interest" description="Disordered" evidence="3">
    <location>
        <begin position="287"/>
        <end position="338"/>
    </location>
</feature>
<dbReference type="PROSITE" id="PS50878">
    <property type="entry name" value="RT_POL"/>
    <property type="match status" value="1"/>
</dbReference>
<evidence type="ECO:0000259" key="5">
    <source>
        <dbReference type="PROSITE" id="PS50878"/>
    </source>
</evidence>
<dbReference type="CDD" id="cd09275">
    <property type="entry name" value="RNase_HI_RT_DIRS1"/>
    <property type="match status" value="1"/>
</dbReference>
<keyword evidence="4" id="KW-0472">Membrane</keyword>
<dbReference type="Pfam" id="PF00078">
    <property type="entry name" value="RVT_1"/>
    <property type="match status" value="1"/>
</dbReference>
<keyword evidence="8" id="KW-1185">Reference proteome</keyword>
<reference evidence="7" key="1">
    <citation type="journal article" date="2023" name="Insect Mol. Biol.">
        <title>Genome sequencing provides insights into the evolution of gene families encoding plant cell wall-degrading enzymes in longhorned beetles.</title>
        <authorList>
            <person name="Shin N.R."/>
            <person name="Okamura Y."/>
            <person name="Kirsch R."/>
            <person name="Pauchet Y."/>
        </authorList>
    </citation>
    <scope>NUCLEOTIDE SEQUENCE</scope>
    <source>
        <strain evidence="7">MMC_N1</strain>
    </source>
</reference>
<dbReference type="InterPro" id="IPR011010">
    <property type="entry name" value="DNA_brk_join_enz"/>
</dbReference>
<dbReference type="PANTHER" id="PTHR33050">
    <property type="entry name" value="REVERSE TRANSCRIPTASE DOMAIN-CONTAINING PROTEIN"/>
    <property type="match status" value="1"/>
</dbReference>
<sequence length="1239" mass="141095">MVGDECHSITHFSWENGDDLMSVQENVKAPPKDLAEVVKKRIIIVSDAIAAIVITDAIAIGVVILEKILLKRVRAIPLVTPVLLVIETRAARDTLHLKDPVQVPSGDPSPAVSNKENEDEILILNNDAILDREILQALGEDSADQGTPPFELHPVLQSRWNSILSKGMNEEERVALLEKHPLPTNVDLLCPPKLNPELLPAITSFQLTRDKHQVRRQEQLGRGLAALGRAMNALLKNSSIDNKEARNDILANLGESAKLFTDLHHNMSLSRRAGIIPLVDKSLKQLTSDTPELRQPKPASKPPLKSPPRRNFTGRPLNTKAPSRSAGSRREPRYTRGALQLPQKETTLPDVDNQVSIAGRLRNFHDIWQTLTPNQVVLNYIKGYKIPFYKTPWQRPGQPRTISSTTNDRDILNELAKLIEIGAVVRSRTSKNEFISPTFLVKKPNGKMRFILNLKNLNKYVKKNHFKMEDTRTAMSLISKGCYMATIDLRDAYFLISVHKESRKFLKFRVNQKLYSFTCLPFGLSSAPYVFSKVVKPVLKYLREKGVHCVAYLDDFLILGSTPEEGEANVTLVIHLLESLGFLINREKSMITPSQRCKFLGFVFDSMEMTLELTIEKRQKILCLIKQIKTTKFCKIRTFSQFIGLLISACPAIKYGKLYTKSLERAKFLSLRNCNQNYNKTMTIPSYIREDLDWWDSHILSSKNQIREDSFSCIIYTDASKTGWGAYCDTQATHGWWNQAQAQKHINYLELLAVFYGLGCFAQNYSDCNILLRVDNTTALSYINRMGSIKYPELNSLARKIWQWCEKRNLWVFASYIESKENIADEDSRVLSVDTEWELSNIAFKTNHKLWMPSPYAGLPLNFYAFPPFALILRVLKKIITDQAVGIVIVPNWTTQAWYPLFSNLADDRPYSKSYIGSSEVIRQAFLLKGLPSSALATQMQSLSPATIKQYDVTFRLWWSFCSKNSIHPFKAGVSDIIRFLQCQLDLKPSKYGTFNSHRSALALILPGEIGKDPRIKRFLKAISKIRPQRPKYNVTWDPQIVLNYLEAQGDNKELSLLDLSRKLITLLAITTGHRLQTFFLIKVEDIWFEMDGAKAYIREYIKTSGLGKAQPCLEIPFFNPNRCICPATTLLDYIERTTSLRLEDQSFLFIMSRPPYSRASKNTLGRWITQTLEAAGLNTKIFSPHSTRHASTSLAYRRGVSLDVIRKTAGWSEKSQTFARFYKRPLYSNFAFSVLEPK</sequence>
<keyword evidence="4" id="KW-1133">Transmembrane helix</keyword>
<dbReference type="InterPro" id="IPR013762">
    <property type="entry name" value="Integrase-like_cat_sf"/>
</dbReference>
<dbReference type="InterPro" id="IPR010998">
    <property type="entry name" value="Integrase_recombinase_N"/>
</dbReference>
<feature type="domain" description="Reverse transcriptase" evidence="5">
    <location>
        <begin position="422"/>
        <end position="604"/>
    </location>
</feature>
<dbReference type="Gene3D" id="3.10.10.10">
    <property type="entry name" value="HIV Type 1 Reverse Transcriptase, subunit A, domain 1"/>
    <property type="match status" value="1"/>
</dbReference>
<evidence type="ECO:0000256" key="3">
    <source>
        <dbReference type="SAM" id="MobiDB-lite"/>
    </source>
</evidence>
<dbReference type="SUPFAM" id="SSF56349">
    <property type="entry name" value="DNA breaking-rejoining enzymes"/>
    <property type="match status" value="1"/>
</dbReference>
<protein>
    <recommendedName>
        <fullName evidence="9">Reverse transcriptase domain-containing protein</fullName>
    </recommendedName>
</protein>
<evidence type="ECO:0000313" key="8">
    <source>
        <dbReference type="Proteomes" id="UP001162164"/>
    </source>
</evidence>
<dbReference type="EMBL" id="JAPWTJ010004404">
    <property type="protein sequence ID" value="KAJ8945284.1"/>
    <property type="molecule type" value="Genomic_DNA"/>
</dbReference>
<name>A0ABQ9IQQ0_9CUCU</name>
<dbReference type="InterPro" id="IPR052055">
    <property type="entry name" value="Hepadnavirus_pol/RT"/>
</dbReference>
<feature type="domain" description="Tyr recombinase" evidence="6">
    <location>
        <begin position="1030"/>
        <end position="1237"/>
    </location>
</feature>
<proteinExistence type="predicted"/>
<dbReference type="CDD" id="cd01647">
    <property type="entry name" value="RT_LTR"/>
    <property type="match status" value="1"/>
</dbReference>
<dbReference type="Gene3D" id="1.10.150.130">
    <property type="match status" value="1"/>
</dbReference>
<comment type="caution">
    <text evidence="7">The sequence shown here is derived from an EMBL/GenBank/DDBJ whole genome shotgun (WGS) entry which is preliminary data.</text>
</comment>
<evidence type="ECO:0000313" key="7">
    <source>
        <dbReference type="EMBL" id="KAJ8945284.1"/>
    </source>
</evidence>
<evidence type="ECO:0008006" key="9">
    <source>
        <dbReference type="Google" id="ProtNLM"/>
    </source>
</evidence>
<evidence type="ECO:0000256" key="2">
    <source>
        <dbReference type="ARBA" id="ARBA00023172"/>
    </source>
</evidence>
<dbReference type="InterPro" id="IPR002104">
    <property type="entry name" value="Integrase_catalytic"/>
</dbReference>
<dbReference type="Proteomes" id="UP001162164">
    <property type="component" value="Unassembled WGS sequence"/>
</dbReference>
<dbReference type="SUPFAM" id="SSF56672">
    <property type="entry name" value="DNA/RNA polymerases"/>
    <property type="match status" value="1"/>
</dbReference>
<keyword evidence="4" id="KW-0812">Transmembrane</keyword>
<evidence type="ECO:0000256" key="4">
    <source>
        <dbReference type="SAM" id="Phobius"/>
    </source>
</evidence>
<dbReference type="InterPro" id="IPR043128">
    <property type="entry name" value="Rev_trsase/Diguanyl_cyclase"/>
</dbReference>
<organism evidence="7 8">
    <name type="scientific">Molorchus minor</name>
    <dbReference type="NCBI Taxonomy" id="1323400"/>
    <lineage>
        <taxon>Eukaryota</taxon>
        <taxon>Metazoa</taxon>
        <taxon>Ecdysozoa</taxon>
        <taxon>Arthropoda</taxon>
        <taxon>Hexapoda</taxon>
        <taxon>Insecta</taxon>
        <taxon>Pterygota</taxon>
        <taxon>Neoptera</taxon>
        <taxon>Endopterygota</taxon>
        <taxon>Coleoptera</taxon>
        <taxon>Polyphaga</taxon>
        <taxon>Cucujiformia</taxon>
        <taxon>Chrysomeloidea</taxon>
        <taxon>Cerambycidae</taxon>
        <taxon>Lamiinae</taxon>
        <taxon>Monochamini</taxon>
        <taxon>Molorchus</taxon>
    </lineage>
</organism>